<proteinExistence type="predicted"/>
<reference evidence="2" key="1">
    <citation type="journal article" date="2014" name="Genome Announc.">
        <title>Genome Sequence of Arthrobacter siccitolerans 4J27, a Xeroprotectant-Producing Desiccation-Tolerant Microorganism.</title>
        <authorList>
            <person name="Manzanera M."/>
            <person name="Santa-Cruz-Calvo L."/>
            <person name="Vilchez J.I."/>
            <person name="Garcia-Fontana C."/>
            <person name="Silva-Castro G.A."/>
            <person name="Calvo C."/>
            <person name="Gonzalez-Lopez J."/>
        </authorList>
    </citation>
    <scope>NUCLEOTIDE SEQUENCE [LARGE SCALE GENOMIC DNA]</scope>
    <source>
        <strain evidence="2">4J27</strain>
    </source>
</reference>
<dbReference type="AlphaFoldDB" id="A0A024GZN8"/>
<name>A0A024GZN8_9MICC</name>
<accession>A0A024GZN8</accession>
<protein>
    <submittedName>
        <fullName evidence="1">Uncharacterized protein</fullName>
    </submittedName>
</protein>
<sequence>MDGTSAQEFQATFDCPNPRWLAQVTDVDYSFEYSVTFEGFSEPAILITG</sequence>
<organism evidence="1 2">
    <name type="scientific">Pseudarthrobacter siccitolerans</name>
    <dbReference type="NCBI Taxonomy" id="861266"/>
    <lineage>
        <taxon>Bacteria</taxon>
        <taxon>Bacillati</taxon>
        <taxon>Actinomycetota</taxon>
        <taxon>Actinomycetes</taxon>
        <taxon>Micrococcales</taxon>
        <taxon>Micrococcaceae</taxon>
        <taxon>Pseudarthrobacter</taxon>
    </lineage>
</organism>
<comment type="caution">
    <text evidence="1">The sequence shown here is derived from an EMBL/GenBank/DDBJ whole genome shotgun (WGS) entry which is preliminary data.</text>
</comment>
<evidence type="ECO:0000313" key="1">
    <source>
        <dbReference type="EMBL" id="CCQ45077.1"/>
    </source>
</evidence>
<dbReference type="Proteomes" id="UP000035722">
    <property type="component" value="Unassembled WGS sequence"/>
</dbReference>
<gene>
    <name evidence="1" type="ORF">ARTSIC4J27_1010</name>
</gene>
<keyword evidence="2" id="KW-1185">Reference proteome</keyword>
<evidence type="ECO:0000313" key="2">
    <source>
        <dbReference type="Proteomes" id="UP000035722"/>
    </source>
</evidence>
<dbReference type="EMBL" id="CAQI01000032">
    <property type="protein sequence ID" value="CCQ45077.1"/>
    <property type="molecule type" value="Genomic_DNA"/>
</dbReference>